<dbReference type="NCBIfam" id="TIGR03599">
    <property type="entry name" value="YloV"/>
    <property type="match status" value="1"/>
</dbReference>
<dbReference type="Gene3D" id="1.25.40.340">
    <property type="match status" value="1"/>
</dbReference>
<dbReference type="InterPro" id="IPR036117">
    <property type="entry name" value="DhaL_dom_sf"/>
</dbReference>
<evidence type="ECO:0000313" key="3">
    <source>
        <dbReference type="Proteomes" id="UP000011666"/>
    </source>
</evidence>
<reference evidence="2 3" key="1">
    <citation type="submission" date="2013-01" db="EMBL/GenBank/DDBJ databases">
        <title>Whole genome shotgun sequence of Gordonia soli NBRC 108243.</title>
        <authorList>
            <person name="Isaki-Nakamura S."/>
            <person name="Hosoyama A."/>
            <person name="Tsuchikane K."/>
            <person name="Ando Y."/>
            <person name="Baba S."/>
            <person name="Ohji S."/>
            <person name="Hamada M."/>
            <person name="Tamura T."/>
            <person name="Yamazoe A."/>
            <person name="Yamazaki S."/>
            <person name="Fujita N."/>
        </authorList>
    </citation>
    <scope>NUCLEOTIDE SEQUENCE [LARGE SCALE GENOMIC DNA]</scope>
    <source>
        <strain evidence="2 3">NBRC 108243</strain>
    </source>
</reference>
<dbReference type="RefSeq" id="WP_007616409.1">
    <property type="nucleotide sequence ID" value="NZ_BANX01000002.1"/>
</dbReference>
<dbReference type="InterPro" id="IPR050270">
    <property type="entry name" value="DegV_domain_contain"/>
</dbReference>
<dbReference type="InterPro" id="IPR019986">
    <property type="entry name" value="YloV-like"/>
</dbReference>
<dbReference type="Pfam" id="PF02734">
    <property type="entry name" value="Dak2"/>
    <property type="match status" value="1"/>
</dbReference>
<gene>
    <name evidence="2" type="ORF">GS4_02_00130</name>
</gene>
<dbReference type="PROSITE" id="PS51480">
    <property type="entry name" value="DHAL"/>
    <property type="match status" value="1"/>
</dbReference>
<dbReference type="PANTHER" id="PTHR33434">
    <property type="entry name" value="DEGV DOMAIN-CONTAINING PROTEIN DR_1986-RELATED"/>
    <property type="match status" value="1"/>
</dbReference>
<protein>
    <recommendedName>
        <fullName evidence="1">DhaL domain-containing protein</fullName>
    </recommendedName>
</protein>
<dbReference type="Pfam" id="PF21645">
    <property type="entry name" value="FakA-like_M"/>
    <property type="match status" value="1"/>
</dbReference>
<sequence length="555" mass="57172">MTADEDTRVVPTLNPQLLRDWATQSASGLADLRGEINDLNVFPIPDSDTGSNMVFTMQAAADAATAAAGDADVATVARLMAEGAVANARGNSGVILSQVLVGLADAAELIGDGPDLTFGQLWTKGLRLGSLAAVRAVSDPREGTVLTLIRVAAETAAVHSGDSAADLARAVADDCADALEQTPDQLRELAEAGVVDAGGRGLLALLDAMVTVLTGVAHRRRRYRGILTGGGEARDHSVGECSGDSEMDFEVMYLLDGAAGEAIGALRSTLDELGDAVVIVGDSSTDSERFSVHVHTCEPGKAVEAGVALGQISEIRISCFALDAMRSLTDTSEPPPRHRRAVVAVVRGDGAAELFTEAGAAVVRADDGLTPQSLVDTIRTTDSAHVIVMANGALSSQDLVTVSAEVRSHQRSVVYLPTSSMAQCLSALAVHDPGESPDADAYAMAEAAAGTRWGSLISAPTKMMTLAGTCEVGDVLGLIGSDVLVIAPDQSAAVTALLDLMLATGGEMVTVLAGSEVDDEALDAVSELMRRSYAGVELGVYRTGQADQLLQVGVE</sequence>
<dbReference type="InterPro" id="IPR048394">
    <property type="entry name" value="FakA-like_M"/>
</dbReference>
<name>M0QCG3_9ACTN</name>
<dbReference type="PANTHER" id="PTHR33434:SF4">
    <property type="entry name" value="PHOSPHATASE PROTEIN"/>
    <property type="match status" value="1"/>
</dbReference>
<dbReference type="InterPro" id="IPR004007">
    <property type="entry name" value="DhaL_dom"/>
</dbReference>
<dbReference type="GO" id="GO:0004371">
    <property type="term" value="F:glycerone kinase activity"/>
    <property type="evidence" value="ECO:0007669"/>
    <property type="project" value="InterPro"/>
</dbReference>
<dbReference type="SMART" id="SM01120">
    <property type="entry name" value="Dak2"/>
    <property type="match status" value="1"/>
</dbReference>
<dbReference type="SMART" id="SM01121">
    <property type="entry name" value="Dak1_2"/>
    <property type="match status" value="1"/>
</dbReference>
<dbReference type="Pfam" id="PF13684">
    <property type="entry name" value="FakA-like_C"/>
    <property type="match status" value="1"/>
</dbReference>
<feature type="domain" description="DhaL" evidence="1">
    <location>
        <begin position="16"/>
        <end position="211"/>
    </location>
</feature>
<dbReference type="OrthoDB" id="9760324at2"/>
<dbReference type="AlphaFoldDB" id="M0QCG3"/>
<keyword evidence="3" id="KW-1185">Reference proteome</keyword>
<accession>M0QCG3</accession>
<comment type="caution">
    <text evidence="2">The sequence shown here is derived from an EMBL/GenBank/DDBJ whole genome shotgun (WGS) entry which is preliminary data.</text>
</comment>
<dbReference type="InterPro" id="IPR033470">
    <property type="entry name" value="FakA-like_C"/>
</dbReference>
<dbReference type="EMBL" id="BANX01000002">
    <property type="protein sequence ID" value="GAC66303.1"/>
    <property type="molecule type" value="Genomic_DNA"/>
</dbReference>
<dbReference type="STRING" id="1223545.GS4_02_00130"/>
<proteinExistence type="predicted"/>
<dbReference type="eggNOG" id="COG1461">
    <property type="taxonomic scope" value="Bacteria"/>
</dbReference>
<dbReference type="SUPFAM" id="SSF101473">
    <property type="entry name" value="DhaL-like"/>
    <property type="match status" value="1"/>
</dbReference>
<dbReference type="Proteomes" id="UP000011666">
    <property type="component" value="Unassembled WGS sequence"/>
</dbReference>
<dbReference type="GO" id="GO:0006071">
    <property type="term" value="P:glycerol metabolic process"/>
    <property type="evidence" value="ECO:0007669"/>
    <property type="project" value="InterPro"/>
</dbReference>
<evidence type="ECO:0000259" key="1">
    <source>
        <dbReference type="PROSITE" id="PS51480"/>
    </source>
</evidence>
<organism evidence="2 3">
    <name type="scientific">Gordonia soli NBRC 108243</name>
    <dbReference type="NCBI Taxonomy" id="1223545"/>
    <lineage>
        <taxon>Bacteria</taxon>
        <taxon>Bacillati</taxon>
        <taxon>Actinomycetota</taxon>
        <taxon>Actinomycetes</taxon>
        <taxon>Mycobacteriales</taxon>
        <taxon>Gordoniaceae</taxon>
        <taxon>Gordonia</taxon>
    </lineage>
</organism>
<evidence type="ECO:0000313" key="2">
    <source>
        <dbReference type="EMBL" id="GAC66303.1"/>
    </source>
</evidence>